<feature type="active site" evidence="5">
    <location>
        <position position="135"/>
    </location>
</feature>
<dbReference type="GO" id="GO:0047938">
    <property type="term" value="F:glucose-6-phosphate 1-epimerase activity"/>
    <property type="evidence" value="ECO:0007669"/>
    <property type="project" value="UniProtKB-UniRule"/>
</dbReference>
<organism evidence="6 7">
    <name type="scientific">Arsenicicoccus cauae</name>
    <dbReference type="NCBI Taxonomy" id="2663847"/>
    <lineage>
        <taxon>Bacteria</taxon>
        <taxon>Bacillati</taxon>
        <taxon>Actinomycetota</taxon>
        <taxon>Actinomycetes</taxon>
        <taxon>Micrococcales</taxon>
        <taxon>Intrasporangiaceae</taxon>
        <taxon>Arsenicicoccus</taxon>
    </lineage>
</organism>
<evidence type="ECO:0000256" key="1">
    <source>
        <dbReference type="ARBA" id="ARBA00001096"/>
    </source>
</evidence>
<evidence type="ECO:0000256" key="3">
    <source>
        <dbReference type="ARBA" id="ARBA00023235"/>
    </source>
</evidence>
<reference evidence="6 7" key="1">
    <citation type="submission" date="2019-11" db="EMBL/GenBank/DDBJ databases">
        <title>Whole genome sequencing identifies a novel species of the genus Arsenicicoccus isolated from human blood.</title>
        <authorList>
            <person name="Jeong J.H."/>
            <person name="Kweon O.J."/>
            <person name="Kim H.R."/>
            <person name="Kim T.-H."/>
            <person name="Ha S.-M."/>
            <person name="Lee M.-K."/>
        </authorList>
    </citation>
    <scope>NUCLEOTIDE SEQUENCE [LARGE SCALE GENOMIC DNA]</scope>
    <source>
        <strain evidence="6 7">MKL-02</strain>
    </source>
</reference>
<dbReference type="AlphaFoldDB" id="A0A6I3I3D1"/>
<dbReference type="InterPro" id="IPR014718">
    <property type="entry name" value="GH-type_carb-bd"/>
</dbReference>
<sequence>MGTLPAPHDISGPEATAAIHEQGAHLVTWTPVGEQPVLWVSHDTFLQEGTAIRGGVPICFPWFGPGRSGDRKPSHGPARTTPWEPVGIEEGRAQLSLTLGALRATYDVRAGRRLELALRVTNVGSQEETYEEALHAYLVVGDVRQVRLDGLDRASYVDKTDQGRTHRQEGPVTLRGETDRVYRSACPVTVVDPVLGRRLRVTTSGSASTVVWNPWADKAAGLADMGDDEWPGMLCVEGGNVLADEITLAPGDTHTLRYEIEVLAL</sequence>
<proteinExistence type="inferred from homology"/>
<evidence type="ECO:0000256" key="5">
    <source>
        <dbReference type="PIRSR" id="PIRSR016020-1"/>
    </source>
</evidence>
<dbReference type="InterPro" id="IPR008183">
    <property type="entry name" value="Aldose_1/G6P_1-epimerase"/>
</dbReference>
<dbReference type="Proteomes" id="UP000431092">
    <property type="component" value="Unassembled WGS sequence"/>
</dbReference>
<protein>
    <recommendedName>
        <fullName evidence="4">Putative glucose-6-phosphate 1-epimerase</fullName>
        <ecNumber evidence="4">5.1.3.15</ecNumber>
    </recommendedName>
</protein>
<dbReference type="PIRSF" id="PIRSF016020">
    <property type="entry name" value="PHexose_mutarotase"/>
    <property type="match status" value="1"/>
</dbReference>
<dbReference type="PANTHER" id="PTHR11122:SF13">
    <property type="entry name" value="GLUCOSE-6-PHOSPHATE 1-EPIMERASE"/>
    <property type="match status" value="1"/>
</dbReference>
<gene>
    <name evidence="6" type="ORF">GGG17_01510</name>
</gene>
<dbReference type="PANTHER" id="PTHR11122">
    <property type="entry name" value="APOSPORY-ASSOCIATED PROTEIN C-RELATED"/>
    <property type="match status" value="1"/>
</dbReference>
<evidence type="ECO:0000313" key="6">
    <source>
        <dbReference type="EMBL" id="MTB70674.1"/>
    </source>
</evidence>
<comment type="catalytic activity">
    <reaction evidence="1">
        <text>alpha-D-glucose 6-phosphate = beta-D-glucose 6-phosphate</text>
        <dbReference type="Rhea" id="RHEA:16249"/>
        <dbReference type="ChEBI" id="CHEBI:58225"/>
        <dbReference type="ChEBI" id="CHEBI:58247"/>
        <dbReference type="EC" id="5.1.3.15"/>
    </reaction>
</comment>
<dbReference type="EMBL" id="WLVL01000004">
    <property type="protein sequence ID" value="MTB70674.1"/>
    <property type="molecule type" value="Genomic_DNA"/>
</dbReference>
<dbReference type="RefSeq" id="WP_154592035.1">
    <property type="nucleotide sequence ID" value="NZ_WLVL01000004.1"/>
</dbReference>
<dbReference type="GO" id="GO:0030246">
    <property type="term" value="F:carbohydrate binding"/>
    <property type="evidence" value="ECO:0007669"/>
    <property type="project" value="UniProtKB-UniRule"/>
</dbReference>
<dbReference type="Gene3D" id="2.70.98.10">
    <property type="match status" value="1"/>
</dbReference>
<evidence type="ECO:0000313" key="7">
    <source>
        <dbReference type="Proteomes" id="UP000431092"/>
    </source>
</evidence>
<evidence type="ECO:0000256" key="4">
    <source>
        <dbReference type="PIRNR" id="PIRNR016020"/>
    </source>
</evidence>
<dbReference type="GO" id="GO:0005975">
    <property type="term" value="P:carbohydrate metabolic process"/>
    <property type="evidence" value="ECO:0007669"/>
    <property type="project" value="InterPro"/>
</dbReference>
<dbReference type="InterPro" id="IPR025532">
    <property type="entry name" value="G6P_1-epimerase"/>
</dbReference>
<evidence type="ECO:0000256" key="2">
    <source>
        <dbReference type="ARBA" id="ARBA00005866"/>
    </source>
</evidence>
<keyword evidence="3 4" id="KW-0413">Isomerase</keyword>
<dbReference type="InterPro" id="IPR011013">
    <property type="entry name" value="Gal_mutarotase_sf_dom"/>
</dbReference>
<keyword evidence="7" id="KW-1185">Reference proteome</keyword>
<comment type="similarity">
    <text evidence="2 4">Belongs to the glucose-6-phosphate 1-epimerase family.</text>
</comment>
<dbReference type="Pfam" id="PF01263">
    <property type="entry name" value="Aldose_epim"/>
    <property type="match status" value="1"/>
</dbReference>
<comment type="caution">
    <text evidence="6">The sequence shown here is derived from an EMBL/GenBank/DDBJ whole genome shotgun (WGS) entry which is preliminary data.</text>
</comment>
<name>A0A6I3I3D1_9MICO</name>
<dbReference type="CDD" id="cd09020">
    <property type="entry name" value="D-hex-6-P-epi_like"/>
    <property type="match status" value="1"/>
</dbReference>
<dbReference type="SUPFAM" id="SSF74650">
    <property type="entry name" value="Galactose mutarotase-like"/>
    <property type="match status" value="1"/>
</dbReference>
<dbReference type="EC" id="5.1.3.15" evidence="4"/>
<accession>A0A6I3I3D1</accession>
<feature type="active site" evidence="5">
    <location>
        <position position="237"/>
    </location>
</feature>